<sequence>LTEFFLKSDKSDSGVIQELFSIIYLCVSQEKAEAICPHLILKHISQQLDNSCSTLGLQQVKLVTDYYLSGHRLQITGTDKERLL</sequence>
<accession>A0A0B6YJW5</accession>
<dbReference type="EMBL" id="HACG01009569">
    <property type="protein sequence ID" value="CEK56434.1"/>
    <property type="molecule type" value="Transcribed_RNA"/>
</dbReference>
<protein>
    <recommendedName>
        <fullName evidence="1">Anaphase-promoting complex subunit 1 C-terminal domain-containing protein</fullName>
    </recommendedName>
</protein>
<dbReference type="InterPro" id="IPR041221">
    <property type="entry name" value="APC1_C"/>
</dbReference>
<dbReference type="AlphaFoldDB" id="A0A0B6YJW5"/>
<feature type="non-terminal residue" evidence="2">
    <location>
        <position position="1"/>
    </location>
</feature>
<evidence type="ECO:0000259" key="1">
    <source>
        <dbReference type="Pfam" id="PF18122"/>
    </source>
</evidence>
<feature type="domain" description="Anaphase-promoting complex subunit 1 C-terminal" evidence="1">
    <location>
        <begin position="4"/>
        <end position="82"/>
    </location>
</feature>
<evidence type="ECO:0000313" key="2">
    <source>
        <dbReference type="EMBL" id="CEK56434.1"/>
    </source>
</evidence>
<reference evidence="2" key="1">
    <citation type="submission" date="2014-12" db="EMBL/GenBank/DDBJ databases">
        <title>Insight into the proteome of Arion vulgaris.</title>
        <authorList>
            <person name="Aradska J."/>
            <person name="Bulat T."/>
            <person name="Smidak R."/>
            <person name="Sarate P."/>
            <person name="Gangsoo J."/>
            <person name="Sialana F."/>
            <person name="Bilban M."/>
            <person name="Lubec G."/>
        </authorList>
    </citation>
    <scope>NUCLEOTIDE SEQUENCE</scope>
    <source>
        <tissue evidence="2">Skin</tissue>
    </source>
</reference>
<proteinExistence type="predicted"/>
<organism evidence="2">
    <name type="scientific">Arion vulgaris</name>
    <dbReference type="NCBI Taxonomy" id="1028688"/>
    <lineage>
        <taxon>Eukaryota</taxon>
        <taxon>Metazoa</taxon>
        <taxon>Spiralia</taxon>
        <taxon>Lophotrochozoa</taxon>
        <taxon>Mollusca</taxon>
        <taxon>Gastropoda</taxon>
        <taxon>Heterobranchia</taxon>
        <taxon>Euthyneura</taxon>
        <taxon>Panpulmonata</taxon>
        <taxon>Eupulmonata</taxon>
        <taxon>Stylommatophora</taxon>
        <taxon>Helicina</taxon>
        <taxon>Arionoidea</taxon>
        <taxon>Arionidae</taxon>
        <taxon>Arion</taxon>
    </lineage>
</organism>
<feature type="non-terminal residue" evidence="2">
    <location>
        <position position="84"/>
    </location>
</feature>
<dbReference type="Pfam" id="PF18122">
    <property type="entry name" value="APC1_C"/>
    <property type="match status" value="1"/>
</dbReference>
<gene>
    <name evidence="2" type="primary">ORF27649</name>
</gene>
<name>A0A0B6YJW5_9EUPU</name>